<feature type="region of interest" description="Disordered" evidence="1">
    <location>
        <begin position="136"/>
        <end position="180"/>
    </location>
</feature>
<keyword evidence="2" id="KW-0732">Signal</keyword>
<keyword evidence="5" id="KW-1185">Reference proteome</keyword>
<gene>
    <name evidence="4" type="ORF">VE01_07347</name>
</gene>
<dbReference type="PANTHER" id="PTHR22093:SF0">
    <property type="entry name" value="LEUKOCYTE RECEPTOR CLUSTER MEMBER 1"/>
    <property type="match status" value="1"/>
</dbReference>
<evidence type="ECO:0000259" key="3">
    <source>
        <dbReference type="SMART" id="SM01083"/>
    </source>
</evidence>
<dbReference type="AlphaFoldDB" id="A0A1B8GH19"/>
<sequence length="426" mass="48997">MKLPWKWCTPFLLRLLALSQETIGASASAFSNLGSVHLVGGFYVGLAASPSNVLAGSYSQPRPHVSLDGTTFVQLSSHELSLPIMPLHLLGKKSWNVYNADNIEKVKRDEAIAQAKEEAEEQRMQEIDAARRIAILRGETPPPLEIDEAHDESGREPRERGPAREKKKRKRAGEDDTDFEMRVAKEQKISASEDTQIVLRKPTTEAPLLDESGHIDLFPSERPKAPKDDTKKLQAEKELAKRKKEYADNYTVKFSDAAGFKKGLESPWYSSGKAGLAVDEPLEVPSKDVWGNEDPRRKEREATRIVSNDPLAAMRQGAAKVRQVAKERKQWQEEREKEMLEMEKASSRRKARDDPDDELEGFSLDRSEDKSKSRHREDRKSSHSESRRRSHRDRSRDRERSRERRRHRHRHRSSDRDRDRADRHRH</sequence>
<feature type="compositionally biased region" description="Basic and acidic residues" evidence="1">
    <location>
        <begin position="211"/>
        <end position="231"/>
    </location>
</feature>
<proteinExistence type="predicted"/>
<evidence type="ECO:0000256" key="1">
    <source>
        <dbReference type="SAM" id="MobiDB-lite"/>
    </source>
</evidence>
<protein>
    <recommendedName>
        <fullName evidence="3">CBF1-interacting co-repressor CIR N-terminal domain-containing protein</fullName>
    </recommendedName>
</protein>
<dbReference type="Proteomes" id="UP000091956">
    <property type="component" value="Unassembled WGS sequence"/>
</dbReference>
<feature type="region of interest" description="Disordered" evidence="1">
    <location>
        <begin position="275"/>
        <end position="426"/>
    </location>
</feature>
<feature type="compositionally biased region" description="Basic and acidic residues" evidence="1">
    <location>
        <begin position="363"/>
        <end position="387"/>
    </location>
</feature>
<reference evidence="4 5" key="1">
    <citation type="submission" date="2016-03" db="EMBL/GenBank/DDBJ databases">
        <title>Comparative genomics of Pseudogymnoascus destructans, the fungus causing white-nose syndrome of bats.</title>
        <authorList>
            <person name="Palmer J.M."/>
            <person name="Drees K.P."/>
            <person name="Foster J.T."/>
            <person name="Lindner D.L."/>
        </authorList>
    </citation>
    <scope>NUCLEOTIDE SEQUENCE [LARGE SCALE GENOMIC DNA]</scope>
    <source>
        <strain evidence="4 5">UAMH 10579</strain>
    </source>
</reference>
<feature type="chain" id="PRO_5008608674" description="CBF1-interacting co-repressor CIR N-terminal domain-containing protein" evidence="2">
    <location>
        <begin position="28"/>
        <end position="426"/>
    </location>
</feature>
<dbReference type="EMBL" id="KV460238">
    <property type="protein sequence ID" value="OBT95116.1"/>
    <property type="molecule type" value="Genomic_DNA"/>
</dbReference>
<feature type="domain" description="CBF1-interacting co-repressor CIR N-terminal" evidence="3">
    <location>
        <begin position="94"/>
        <end position="130"/>
    </location>
</feature>
<dbReference type="Pfam" id="PF10197">
    <property type="entry name" value="Cir_N"/>
    <property type="match status" value="1"/>
</dbReference>
<feature type="region of interest" description="Disordered" evidence="1">
    <location>
        <begin position="204"/>
        <end position="231"/>
    </location>
</feature>
<dbReference type="InterPro" id="IPR039875">
    <property type="entry name" value="LENG1-like"/>
</dbReference>
<accession>A0A1B8GH19</accession>
<dbReference type="OrthoDB" id="2159131at2759"/>
<feature type="compositionally biased region" description="Basic and acidic residues" evidence="1">
    <location>
        <begin position="414"/>
        <end position="426"/>
    </location>
</feature>
<feature type="compositionally biased region" description="Basic and acidic residues" evidence="1">
    <location>
        <begin position="151"/>
        <end position="164"/>
    </location>
</feature>
<dbReference type="SMART" id="SM01083">
    <property type="entry name" value="Cir_N"/>
    <property type="match status" value="1"/>
</dbReference>
<evidence type="ECO:0000256" key="2">
    <source>
        <dbReference type="SAM" id="SignalP"/>
    </source>
</evidence>
<feature type="compositionally biased region" description="Basic residues" evidence="1">
    <location>
        <begin position="403"/>
        <end position="413"/>
    </location>
</feature>
<feature type="compositionally biased region" description="Basic and acidic residues" evidence="1">
    <location>
        <begin position="293"/>
        <end position="303"/>
    </location>
</feature>
<dbReference type="PANTHER" id="PTHR22093">
    <property type="entry name" value="LEUKOCYTE RECEPTOR CLUSTER LRC MEMBER 1"/>
    <property type="match status" value="1"/>
</dbReference>
<dbReference type="InterPro" id="IPR019339">
    <property type="entry name" value="CIR_N_dom"/>
</dbReference>
<dbReference type="STRING" id="342668.A0A1B8GH19"/>
<feature type="signal peptide" evidence="2">
    <location>
        <begin position="1"/>
        <end position="27"/>
    </location>
</feature>
<evidence type="ECO:0000313" key="4">
    <source>
        <dbReference type="EMBL" id="OBT95116.1"/>
    </source>
</evidence>
<evidence type="ECO:0000313" key="5">
    <source>
        <dbReference type="Proteomes" id="UP000091956"/>
    </source>
</evidence>
<name>A0A1B8GH19_9PEZI</name>
<organism evidence="4 5">
    <name type="scientific">Pseudogymnoascus verrucosus</name>
    <dbReference type="NCBI Taxonomy" id="342668"/>
    <lineage>
        <taxon>Eukaryota</taxon>
        <taxon>Fungi</taxon>
        <taxon>Dikarya</taxon>
        <taxon>Ascomycota</taxon>
        <taxon>Pezizomycotina</taxon>
        <taxon>Leotiomycetes</taxon>
        <taxon>Thelebolales</taxon>
        <taxon>Thelebolaceae</taxon>
        <taxon>Pseudogymnoascus</taxon>
    </lineage>
</organism>
<dbReference type="RefSeq" id="XP_018128849.1">
    <property type="nucleotide sequence ID" value="XM_018276782.2"/>
</dbReference>
<dbReference type="GeneID" id="28840733"/>
<reference evidence="5" key="2">
    <citation type="journal article" date="2018" name="Nat. Commun.">
        <title>Extreme sensitivity to ultraviolet light in the fungal pathogen causing white-nose syndrome of bats.</title>
        <authorList>
            <person name="Palmer J.M."/>
            <person name="Drees K.P."/>
            <person name="Foster J.T."/>
            <person name="Lindner D.L."/>
        </authorList>
    </citation>
    <scope>NUCLEOTIDE SEQUENCE [LARGE SCALE GENOMIC DNA]</scope>
    <source>
        <strain evidence="5">UAMH 10579</strain>
    </source>
</reference>
<feature type="compositionally biased region" description="Basic and acidic residues" evidence="1">
    <location>
        <begin position="324"/>
        <end position="346"/>
    </location>
</feature>